<dbReference type="Pfam" id="PF04366">
    <property type="entry name" value="Ysc84"/>
    <property type="match status" value="1"/>
</dbReference>
<organism evidence="3 4">
    <name type="scientific">Cyclotella cryptica</name>
    <dbReference type="NCBI Taxonomy" id="29204"/>
    <lineage>
        <taxon>Eukaryota</taxon>
        <taxon>Sar</taxon>
        <taxon>Stramenopiles</taxon>
        <taxon>Ochrophyta</taxon>
        <taxon>Bacillariophyta</taxon>
        <taxon>Coscinodiscophyceae</taxon>
        <taxon>Thalassiosirophycidae</taxon>
        <taxon>Stephanodiscales</taxon>
        <taxon>Stephanodiscaceae</taxon>
        <taxon>Cyclotella</taxon>
    </lineage>
</organism>
<dbReference type="Proteomes" id="UP001516023">
    <property type="component" value="Unassembled WGS sequence"/>
</dbReference>
<sequence length="1567" mass="171908">MLSTTTSRPVSPQFHHTTMKWKNRHDETNSKGTKRVNSLSSIHCVPRHPYRHTQRKKEIERTMTSFLSRIANEATAALSDAYGHVMHGDDAGSSARLVWVVHPTRVAVQDAGGELGGTAADRLAAAKVSAVMNNEGSVSPGRGGNNFRYTQKFDLGLTFLEINDRAYVRTVSPNSPAFHAGIQPQDCVQFACVVGGPQFSSYLDSISLRQSVIEENEAKDQLNSPGNSTGSNHRERRRTNGRVEREELEKERIRLDEKASQFAFECEKRGMRTSYEELRNLFVGCTLPPKDVGQGGVNMEGNKLNDAKLRESLNSTPQRKASASAFAASTASRAIPRIYDDLTLEDTNSLLMADSIGGMFETGKSHKYNLSSRCVPTLPDNKTAKVVTQNVTNAARNAAGCFMTEDRDNLDEDGEGGEFFGDHRHRSRRSNGPILLDTPSSPIKSKGIPSPRRQRVEGGGDGIVYAGELEQQLYPVVMVFRRTVQRKQLISSRKGLWGSPGLSLRGSLFGIPSFRMDDECDRAAALVRQLAPSNSNKRRRGGIDSSGIFYDDGENSTVNDSSVATSPDRGAGFSGAANDDNIEASTIRGMIQNAVGLGFVRTSKVVVGVSLQAGSGIIIARLPDGTWSAPSAIGVYGLGVGMQFGLEVADYMFILQTKEGVEHFQRGGNFAVGGNIGISVANCGREAYGAASLGACAGSRNLEDQIQQGDSYDEGDNGSSSVYDDTTNASSTIISQKQQKKNKKDFGDVAPMVAYAKSQGLYFGVSVDGLKFFTRNDINARAYKFSMLSEMAAKDILSGLVAPPPEAEDLYAALHSVEYVHDVTELPRPPSLLRKDAMNDWRFDRSIVARKGEIFENNERNAGYPLYSFLTTLNAEEADEFAIFETKFKKFLYGGVAVQRLLPNSPPTRSGLTRRERRTLWLMLPEVGSLRLGFVSRLKDGSGDTATMDDMTTSSSIAPSRTDDDDRTIGADTANVKLSSKQSMSLTDITLLSQDPNVTVRLSPDDATEHLRIISIEDVTGKSLLFIASSNHEAELLVCGLKLLLECESARLGVRGGVPLNKLGGKLNKDAVSPSSARGSVTSPSSSRARPDQKKKKRLTPQSKADLDDRSKYSSIGEPGSSSDSENNNEKDARFAQQAEIAKLSEHHLVPEGRSSWSQVPSRSHMRQAANGSASPRRQPKIPTYELGKEICNDVATNISLPMPLAICRVLFLDSTSPVIKAWEGWRGDQDYRRTDWMFTPDSPREFDKNMSEQELISRGSMAGGQRTVSYGRMRNQELVRLSETIVVEQDDNQTLVFSIIDRMPRRGFSAKVRISIRSFSPQSCEARVVTELRPAGKNLSDQQAVHKAFILVLDEMKMRYGVEGKGLLAVFLDLYSTATSPSSTLNNSASPKRAQSRPSPPNEVVSPSKTSGTRNSSMTSFKDVLPHDAETTNANTMKQFSRDKSQPSPSRTRAEKKQDRPSTPSMQKFDSKRSSPSPKPSIPIFQKTVLPQVDEFADFSNFESTPKNPNPVTVEVKPLPKIRLDLCPVPREEDEEEDSSLSASDAKMKKKSKHSKHKHRRRTPHG</sequence>
<feature type="region of interest" description="Disordered" evidence="1">
    <location>
        <begin position="1528"/>
        <end position="1567"/>
    </location>
</feature>
<feature type="region of interest" description="Disordered" evidence="1">
    <location>
        <begin position="1381"/>
        <end position="1484"/>
    </location>
</feature>
<dbReference type="PANTHER" id="PTHR15629">
    <property type="entry name" value="SH3YL1 PROTEIN"/>
    <property type="match status" value="1"/>
</dbReference>
<feature type="compositionally biased region" description="Low complexity" evidence="1">
    <location>
        <begin position="1113"/>
        <end position="1126"/>
    </location>
</feature>
<proteinExistence type="predicted"/>
<name>A0ABD3R016_9STRA</name>
<feature type="region of interest" description="Disordered" evidence="1">
    <location>
        <begin position="1146"/>
        <end position="1181"/>
    </location>
</feature>
<feature type="region of interest" description="Disordered" evidence="1">
    <location>
        <begin position="419"/>
        <end position="458"/>
    </location>
</feature>
<evidence type="ECO:0000313" key="4">
    <source>
        <dbReference type="Proteomes" id="UP001516023"/>
    </source>
</evidence>
<feature type="region of interest" description="Disordered" evidence="1">
    <location>
        <begin position="943"/>
        <end position="966"/>
    </location>
</feature>
<evidence type="ECO:0000259" key="2">
    <source>
        <dbReference type="Pfam" id="PF04366"/>
    </source>
</evidence>
<comment type="caution">
    <text evidence="3">The sequence shown here is derived from an EMBL/GenBank/DDBJ whole genome shotgun (WGS) entry which is preliminary data.</text>
</comment>
<keyword evidence="4" id="KW-1185">Reference proteome</keyword>
<feature type="compositionally biased region" description="Polar residues" evidence="1">
    <location>
        <begin position="221"/>
        <end position="231"/>
    </location>
</feature>
<reference evidence="3 4" key="1">
    <citation type="journal article" date="2020" name="G3 (Bethesda)">
        <title>Improved Reference Genome for Cyclotella cryptica CCMP332, a Model for Cell Wall Morphogenesis, Salinity Adaptation, and Lipid Production in Diatoms (Bacillariophyta).</title>
        <authorList>
            <person name="Roberts W.R."/>
            <person name="Downey K.M."/>
            <person name="Ruck E.C."/>
            <person name="Traller J.C."/>
            <person name="Alverson A.J."/>
        </authorList>
    </citation>
    <scope>NUCLEOTIDE SEQUENCE [LARGE SCALE GENOMIC DNA]</scope>
    <source>
        <strain evidence="3 4">CCMP332</strain>
    </source>
</reference>
<feature type="compositionally biased region" description="Polar residues" evidence="1">
    <location>
        <begin position="1381"/>
        <end position="1391"/>
    </location>
</feature>
<feature type="compositionally biased region" description="Basic residues" evidence="1">
    <location>
        <begin position="1549"/>
        <end position="1567"/>
    </location>
</feature>
<accession>A0ABD3R016</accession>
<feature type="domain" description="Ysc84 actin-binding" evidence="2">
    <location>
        <begin position="637"/>
        <end position="816"/>
    </location>
</feature>
<feature type="compositionally biased region" description="Polar residues" evidence="1">
    <location>
        <begin position="1406"/>
        <end position="1421"/>
    </location>
</feature>
<feature type="region of interest" description="Disordered" evidence="1">
    <location>
        <begin position="216"/>
        <end position="245"/>
    </location>
</feature>
<dbReference type="PANTHER" id="PTHR15629:SF2">
    <property type="entry name" value="SH3 DOMAIN-CONTAINING YSC84-LIKE PROTEIN 1"/>
    <property type="match status" value="1"/>
</dbReference>
<feature type="compositionally biased region" description="Low complexity" evidence="1">
    <location>
        <begin position="439"/>
        <end position="451"/>
    </location>
</feature>
<feature type="compositionally biased region" description="Polar residues" evidence="1">
    <location>
        <begin position="1"/>
        <end position="16"/>
    </location>
</feature>
<dbReference type="InterPro" id="IPR051702">
    <property type="entry name" value="SH3_domain_YSC84-like"/>
</dbReference>
<evidence type="ECO:0000256" key="1">
    <source>
        <dbReference type="SAM" id="MobiDB-lite"/>
    </source>
</evidence>
<dbReference type="EMBL" id="JABMIG020000001">
    <property type="protein sequence ID" value="KAL3805848.1"/>
    <property type="molecule type" value="Genomic_DNA"/>
</dbReference>
<feature type="compositionally biased region" description="Polar residues" evidence="1">
    <location>
        <begin position="1073"/>
        <end position="1088"/>
    </location>
</feature>
<dbReference type="InterPro" id="IPR007461">
    <property type="entry name" value="Ysc84_actin-binding"/>
</dbReference>
<feature type="region of interest" description="Disordered" evidence="1">
    <location>
        <begin position="1"/>
        <end position="38"/>
    </location>
</feature>
<feature type="region of interest" description="Disordered" evidence="1">
    <location>
        <begin position="1058"/>
        <end position="1133"/>
    </location>
</feature>
<feature type="compositionally biased region" description="Low complexity" evidence="1">
    <location>
        <begin position="943"/>
        <end position="956"/>
    </location>
</feature>
<evidence type="ECO:0000313" key="3">
    <source>
        <dbReference type="EMBL" id="KAL3805848.1"/>
    </source>
</evidence>
<gene>
    <name evidence="3" type="ORF">HJC23_007809</name>
</gene>
<protein>
    <recommendedName>
        <fullName evidence="2">Ysc84 actin-binding domain-containing protein</fullName>
    </recommendedName>
</protein>